<name>A0A182JKL2_ANOAO</name>
<dbReference type="AlphaFoldDB" id="A0A182JKL2"/>
<dbReference type="EnsemblMetazoa" id="AATE019823-RA">
    <property type="protein sequence ID" value="AATE019823-PA.1"/>
    <property type="gene ID" value="AATE019823"/>
</dbReference>
<sequence>MASKRSSVSFSWLTLDADDAPQICISISASRCSTSHCCWASFAFSVKFSDSTVCKRSRSRLISPSSASCEPSRGVAPDDSMCTTRESYAAATRVGWFGAVRRDPWYLLLPVRHGCDWGRARWDAVRLRGRSSELCTLGLSEPGDCGCRLLLTSPRCDRGLAMRLTCEGERDREKTNRDDEPDVGMGGGYEGAIIEPADVTTVVGDIHMSSILVRPFVSTRPGVDWQRPIATLVN</sequence>
<evidence type="ECO:0000313" key="2">
    <source>
        <dbReference type="EnsemblMetazoa" id="AATE019823-PA.1"/>
    </source>
</evidence>
<evidence type="ECO:0000256" key="1">
    <source>
        <dbReference type="SAM" id="MobiDB-lite"/>
    </source>
</evidence>
<reference evidence="2" key="1">
    <citation type="submission" date="2022-08" db="UniProtKB">
        <authorList>
            <consortium name="EnsemblMetazoa"/>
        </authorList>
    </citation>
    <scope>IDENTIFICATION</scope>
    <source>
        <strain evidence="2">EBRO</strain>
    </source>
</reference>
<feature type="compositionally biased region" description="Basic and acidic residues" evidence="1">
    <location>
        <begin position="168"/>
        <end position="178"/>
    </location>
</feature>
<accession>A0A182JKL2</accession>
<dbReference type="VEuPathDB" id="VectorBase:AATE019823"/>
<protein>
    <submittedName>
        <fullName evidence="2">Uncharacterized protein</fullName>
    </submittedName>
</protein>
<proteinExistence type="predicted"/>
<feature type="region of interest" description="Disordered" evidence="1">
    <location>
        <begin position="168"/>
        <end position="187"/>
    </location>
</feature>
<organism evidence="2">
    <name type="scientific">Anopheles atroparvus</name>
    <name type="common">European mosquito</name>
    <dbReference type="NCBI Taxonomy" id="41427"/>
    <lineage>
        <taxon>Eukaryota</taxon>
        <taxon>Metazoa</taxon>
        <taxon>Ecdysozoa</taxon>
        <taxon>Arthropoda</taxon>
        <taxon>Hexapoda</taxon>
        <taxon>Insecta</taxon>
        <taxon>Pterygota</taxon>
        <taxon>Neoptera</taxon>
        <taxon>Endopterygota</taxon>
        <taxon>Diptera</taxon>
        <taxon>Nematocera</taxon>
        <taxon>Culicoidea</taxon>
        <taxon>Culicidae</taxon>
        <taxon>Anophelinae</taxon>
        <taxon>Anopheles</taxon>
    </lineage>
</organism>